<evidence type="ECO:0000256" key="1">
    <source>
        <dbReference type="SAM" id="MobiDB-lite"/>
    </source>
</evidence>
<dbReference type="Proteomes" id="UP000193411">
    <property type="component" value="Unassembled WGS sequence"/>
</dbReference>
<dbReference type="AlphaFoldDB" id="A0A1Y2HAR8"/>
<proteinExistence type="predicted"/>
<feature type="region of interest" description="Disordered" evidence="1">
    <location>
        <begin position="203"/>
        <end position="225"/>
    </location>
</feature>
<feature type="compositionally biased region" description="Low complexity" evidence="1">
    <location>
        <begin position="153"/>
        <end position="163"/>
    </location>
</feature>
<accession>A0A1Y2HAR8</accession>
<feature type="region of interest" description="Disordered" evidence="1">
    <location>
        <begin position="149"/>
        <end position="185"/>
    </location>
</feature>
<evidence type="ECO:0000313" key="3">
    <source>
        <dbReference type="Proteomes" id="UP000193411"/>
    </source>
</evidence>
<comment type="caution">
    <text evidence="2">The sequence shown here is derived from an EMBL/GenBank/DDBJ whole genome shotgun (WGS) entry which is preliminary data.</text>
</comment>
<keyword evidence="3" id="KW-1185">Reference proteome</keyword>
<name>A0A1Y2HAR8_9FUNG</name>
<protein>
    <submittedName>
        <fullName evidence="2">Uncharacterized protein</fullName>
    </submittedName>
</protein>
<organism evidence="2 3">
    <name type="scientific">Catenaria anguillulae PL171</name>
    <dbReference type="NCBI Taxonomy" id="765915"/>
    <lineage>
        <taxon>Eukaryota</taxon>
        <taxon>Fungi</taxon>
        <taxon>Fungi incertae sedis</taxon>
        <taxon>Blastocladiomycota</taxon>
        <taxon>Blastocladiomycetes</taxon>
        <taxon>Blastocladiales</taxon>
        <taxon>Catenariaceae</taxon>
        <taxon>Catenaria</taxon>
    </lineage>
</organism>
<dbReference type="EMBL" id="MCFL01000067">
    <property type="protein sequence ID" value="ORZ31084.1"/>
    <property type="molecule type" value="Genomic_DNA"/>
</dbReference>
<reference evidence="2 3" key="1">
    <citation type="submission" date="2016-07" db="EMBL/GenBank/DDBJ databases">
        <title>Pervasive Adenine N6-methylation of Active Genes in Fungi.</title>
        <authorList>
            <consortium name="DOE Joint Genome Institute"/>
            <person name="Mondo S.J."/>
            <person name="Dannebaum R.O."/>
            <person name="Kuo R.C."/>
            <person name="Labutti K."/>
            <person name="Haridas S."/>
            <person name="Kuo A."/>
            <person name="Salamov A."/>
            <person name="Ahrendt S.R."/>
            <person name="Lipzen A."/>
            <person name="Sullivan W."/>
            <person name="Andreopoulos W.B."/>
            <person name="Clum A."/>
            <person name="Lindquist E."/>
            <person name="Daum C."/>
            <person name="Ramamoorthy G.K."/>
            <person name="Gryganskyi A."/>
            <person name="Culley D."/>
            <person name="Magnuson J.K."/>
            <person name="James T.Y."/>
            <person name="O'Malley M.A."/>
            <person name="Stajich J.E."/>
            <person name="Spatafora J.W."/>
            <person name="Visel A."/>
            <person name="Grigoriev I.V."/>
        </authorList>
    </citation>
    <scope>NUCLEOTIDE SEQUENCE [LARGE SCALE GENOMIC DNA]</scope>
    <source>
        <strain evidence="2 3">PL171</strain>
    </source>
</reference>
<evidence type="ECO:0000313" key="2">
    <source>
        <dbReference type="EMBL" id="ORZ31084.1"/>
    </source>
</evidence>
<sequence>MPTHSSSTIAVSSSAASSPILDLANSLSKNQIDHLTTTYPTHLLPPLGTHTHGLILAHSHDLDHAAPGYSHPSPPFERGILHKDNVAFKLELITHLLRRQLAVLPMTRADFDRTGLLLLSVYASIEMAMVDTFGSDGAFVCTPVVIQTKTGTPPSSSSSPSKSNVIKRKHSPGSNDEHDHDEQLDDTTFANLVRKVLELAGKDASTSSGKAAKRARSNQSTAFKM</sequence>
<gene>
    <name evidence="2" type="ORF">BCR44DRAFT_52610</name>
</gene>